<dbReference type="InterPro" id="IPR006037">
    <property type="entry name" value="RCK_C"/>
</dbReference>
<dbReference type="GO" id="GO:0005886">
    <property type="term" value="C:plasma membrane"/>
    <property type="evidence" value="ECO:0007669"/>
    <property type="project" value="InterPro"/>
</dbReference>
<feature type="compositionally biased region" description="Polar residues" evidence="7">
    <location>
        <begin position="11"/>
        <end position="24"/>
    </location>
</feature>
<evidence type="ECO:0000259" key="9">
    <source>
        <dbReference type="PROSITE" id="PS51202"/>
    </source>
</evidence>
<dbReference type="InterPro" id="IPR003148">
    <property type="entry name" value="RCK_N"/>
</dbReference>
<dbReference type="SUPFAM" id="SSF116726">
    <property type="entry name" value="TrkA C-terminal domain-like"/>
    <property type="match status" value="1"/>
</dbReference>
<keyword evidence="3" id="KW-0633">Potassium transport</keyword>
<keyword evidence="4" id="KW-0630">Potassium</keyword>
<evidence type="ECO:0000313" key="11">
    <source>
        <dbReference type="Proteomes" id="UP000000933"/>
    </source>
</evidence>
<evidence type="ECO:0000256" key="4">
    <source>
        <dbReference type="ARBA" id="ARBA00022958"/>
    </source>
</evidence>
<sequence>MARGPPRALASTRSPSTHMTAISNPDSEDLHIIIAGAGRVGHRTARVLRDQGHEAYLIDKDPDIVEDARQALGATVIEGDATDPKVLAQADPERADVLAALTETGATNFAICAVVKHLTGDIRTVARIERPDQLDEEGTFFDRVVYPERAGAKSAVNQILTGDTRVFEDVGGDLDVAEVQIAPGAPAAGKQLDAAALPDQSHVVFDVTNDEVPQPSTELVPGHRYLIAAAPDVAREARRRLVG</sequence>
<dbReference type="Gene3D" id="3.40.50.720">
    <property type="entry name" value="NAD(P)-binding Rossmann-like Domain"/>
    <property type="match status" value="1"/>
</dbReference>
<dbReference type="HOGENOM" id="CLU_046525_2_2_10"/>
<feature type="domain" description="RCK N-terminal" evidence="8">
    <location>
        <begin position="29"/>
        <end position="145"/>
    </location>
</feature>
<dbReference type="PRINTS" id="PR00335">
    <property type="entry name" value="KUPTAKETRKA"/>
</dbReference>
<dbReference type="InterPro" id="IPR036291">
    <property type="entry name" value="NAD(P)-bd_dom_sf"/>
</dbReference>
<dbReference type="InterPro" id="IPR050721">
    <property type="entry name" value="Trk_Ktr_HKT_K-transport"/>
</dbReference>
<keyword evidence="5" id="KW-0520">NAD</keyword>
<reference evidence="10 11" key="1">
    <citation type="journal article" date="2010" name="ISME J.">
        <title>Fine-scale evolution: genomic, phenotypic and ecological differentiation in two coexisting Salinibacter ruber strains.</title>
        <authorList>
            <person name="Pena A."/>
            <person name="Teeling H."/>
            <person name="Huerta-Cepas J."/>
            <person name="Santos F."/>
            <person name="Yarza P."/>
            <person name="Brito-Echeverria J."/>
            <person name="Lucio M."/>
            <person name="Schmitt-Kopplin P."/>
            <person name="Meseguer I."/>
            <person name="Schenowitz C."/>
            <person name="Dossat C."/>
            <person name="Barbe V."/>
            <person name="Dopazo J."/>
            <person name="Rossello-Mora R."/>
            <person name="Schuler M."/>
            <person name="Glockner F.O."/>
            <person name="Amann R."/>
            <person name="Gabaldon T."/>
            <person name="Anton J."/>
        </authorList>
    </citation>
    <scope>NUCLEOTIDE SEQUENCE [LARGE SCALE GENOMIC DNA]</scope>
    <source>
        <strain evidence="10 11">M8</strain>
    </source>
</reference>
<proteinExistence type="predicted"/>
<dbReference type="PANTHER" id="PTHR43833">
    <property type="entry name" value="POTASSIUM CHANNEL PROTEIN 2-RELATED-RELATED"/>
    <property type="match status" value="1"/>
</dbReference>
<dbReference type="PATRIC" id="fig|761659.10.peg.981"/>
<dbReference type="EMBL" id="FP565814">
    <property type="protein sequence ID" value="CBH23802.1"/>
    <property type="molecule type" value="Genomic_DNA"/>
</dbReference>
<dbReference type="KEGG" id="srm:SRM_00881"/>
<dbReference type="InterPro" id="IPR036721">
    <property type="entry name" value="RCK_C_sf"/>
</dbReference>
<evidence type="ECO:0000256" key="2">
    <source>
        <dbReference type="ARBA" id="ARBA00022448"/>
    </source>
</evidence>
<evidence type="ECO:0000256" key="7">
    <source>
        <dbReference type="SAM" id="MobiDB-lite"/>
    </source>
</evidence>
<keyword evidence="6" id="KW-0406">Ion transport</keyword>
<name>D5H6Z7_SALRM</name>
<evidence type="ECO:0000259" key="8">
    <source>
        <dbReference type="PROSITE" id="PS51201"/>
    </source>
</evidence>
<dbReference type="SUPFAM" id="SSF51735">
    <property type="entry name" value="NAD(P)-binding Rossmann-fold domains"/>
    <property type="match status" value="1"/>
</dbReference>
<feature type="domain" description="RCK C-terminal" evidence="9">
    <location>
        <begin position="164"/>
        <end position="243"/>
    </location>
</feature>
<dbReference type="InterPro" id="IPR006036">
    <property type="entry name" value="K_uptake_TrkA"/>
</dbReference>
<dbReference type="Proteomes" id="UP000000933">
    <property type="component" value="Chromosome"/>
</dbReference>
<evidence type="ECO:0000256" key="6">
    <source>
        <dbReference type="ARBA" id="ARBA00023065"/>
    </source>
</evidence>
<evidence type="ECO:0000256" key="3">
    <source>
        <dbReference type="ARBA" id="ARBA00022538"/>
    </source>
</evidence>
<evidence type="ECO:0000256" key="1">
    <source>
        <dbReference type="ARBA" id="ARBA00017378"/>
    </source>
</evidence>
<gene>
    <name evidence="10" type="primary">trkA</name>
    <name evidence="10" type="ordered locus">SRM_00881</name>
</gene>
<accession>D5H6Z7</accession>
<evidence type="ECO:0000313" key="10">
    <source>
        <dbReference type="EMBL" id="CBH23802.1"/>
    </source>
</evidence>
<dbReference type="GO" id="GO:0015079">
    <property type="term" value="F:potassium ion transmembrane transporter activity"/>
    <property type="evidence" value="ECO:0007669"/>
    <property type="project" value="InterPro"/>
</dbReference>
<evidence type="ECO:0000256" key="5">
    <source>
        <dbReference type="ARBA" id="ARBA00023027"/>
    </source>
</evidence>
<dbReference type="PROSITE" id="PS51202">
    <property type="entry name" value="RCK_C"/>
    <property type="match status" value="1"/>
</dbReference>
<dbReference type="Pfam" id="PF02254">
    <property type="entry name" value="TrkA_N"/>
    <property type="match status" value="1"/>
</dbReference>
<organism evidence="10 11">
    <name type="scientific">Salinibacter ruber (strain M8)</name>
    <dbReference type="NCBI Taxonomy" id="761659"/>
    <lineage>
        <taxon>Bacteria</taxon>
        <taxon>Pseudomonadati</taxon>
        <taxon>Rhodothermota</taxon>
        <taxon>Rhodothermia</taxon>
        <taxon>Rhodothermales</taxon>
        <taxon>Salinibacteraceae</taxon>
        <taxon>Salinibacter</taxon>
    </lineage>
</organism>
<dbReference type="PANTHER" id="PTHR43833:SF5">
    <property type="entry name" value="TRK SYSTEM POTASSIUM UPTAKE PROTEIN TRKA"/>
    <property type="match status" value="1"/>
</dbReference>
<dbReference type="PROSITE" id="PS51201">
    <property type="entry name" value="RCK_N"/>
    <property type="match status" value="1"/>
</dbReference>
<dbReference type="AlphaFoldDB" id="D5H6Z7"/>
<reference evidence="11" key="2">
    <citation type="submission" date="2010-04" db="EMBL/GenBank/DDBJ databases">
        <title>Genome sequence of Salinibacter ruber M8.</title>
        <authorList>
            <consortium name="Genoscope"/>
        </authorList>
    </citation>
    <scope>NUCLEOTIDE SEQUENCE [LARGE SCALE GENOMIC DNA]</scope>
    <source>
        <strain evidence="11">M8</strain>
    </source>
</reference>
<keyword evidence="2" id="KW-0813">Transport</keyword>
<feature type="region of interest" description="Disordered" evidence="7">
    <location>
        <begin position="1"/>
        <end position="24"/>
    </location>
</feature>
<protein>
    <recommendedName>
        <fullName evidence="1">Trk system potassium uptake protein TrkA</fullName>
    </recommendedName>
</protein>